<organism evidence="2 3">
    <name type="scientific">Mucilaginibacter robiniae</name>
    <dbReference type="NCBI Taxonomy" id="2728022"/>
    <lineage>
        <taxon>Bacteria</taxon>
        <taxon>Pseudomonadati</taxon>
        <taxon>Bacteroidota</taxon>
        <taxon>Sphingobacteriia</taxon>
        <taxon>Sphingobacteriales</taxon>
        <taxon>Sphingobacteriaceae</taxon>
        <taxon>Mucilaginibacter</taxon>
    </lineage>
</organism>
<reference evidence="2 3" key="1">
    <citation type="submission" date="2020-04" db="EMBL/GenBank/DDBJ databases">
        <title>Genome sequencing of novel species.</title>
        <authorList>
            <person name="Heo J."/>
            <person name="Kim S.-J."/>
            <person name="Kim J.-S."/>
            <person name="Hong S.-B."/>
            <person name="Kwon S.-W."/>
        </authorList>
    </citation>
    <scope>NUCLEOTIDE SEQUENCE [LARGE SCALE GENOMIC DNA]</scope>
    <source>
        <strain evidence="2 3">F39-2</strain>
    </source>
</reference>
<dbReference type="AlphaFoldDB" id="A0A7L5E4P5"/>
<evidence type="ECO:0000313" key="3">
    <source>
        <dbReference type="Proteomes" id="UP000503278"/>
    </source>
</evidence>
<dbReference type="KEGG" id="mrob:HH214_03905"/>
<dbReference type="Pfam" id="PF14121">
    <property type="entry name" value="Porin_10"/>
    <property type="match status" value="1"/>
</dbReference>
<dbReference type="EMBL" id="CP051682">
    <property type="protein sequence ID" value="QJD98290.1"/>
    <property type="molecule type" value="Genomic_DNA"/>
</dbReference>
<accession>A0A7L5E4P5</accession>
<evidence type="ECO:0000256" key="1">
    <source>
        <dbReference type="SAM" id="MobiDB-lite"/>
    </source>
</evidence>
<evidence type="ECO:0000313" key="2">
    <source>
        <dbReference type="EMBL" id="QJD98290.1"/>
    </source>
</evidence>
<dbReference type="Proteomes" id="UP000503278">
    <property type="component" value="Chromosome"/>
</dbReference>
<gene>
    <name evidence="2" type="ORF">HH214_03905</name>
</gene>
<name>A0A7L5E4P5_9SPHI</name>
<sequence>MAQIPNRPYMSTDTLRTPPKKLSDDQLIDSTRKRLENKKDSVIYTSKFIKVTNEHLLNDSTQVFPLDTGLNNFENYSPLYQPKHPYIGLGNLGLAARPLLFEPQKSIGFDVGEHFLDQYMLNPQDITYYRSKVAYTNLSYVAGGLTEQVFRGTHTQNIKPNLNIGADFNTIGSKGFYTRQNVSDINAALFGWYESKNKRYNLLANITFNNMKTPENGSVVNDNIFTPTTTISDPLNATVRLNSSRDYQRNSGLYIKQFYYLGRIDTIKQKGAAKILPTQRVAYTFYYNTRSYSFSQNESDTYKVFPDYFFSPTLSRDSLSLKHLQNDFSYSFYLRGKPTSFVKNELKLDLGVTSDIYHYSQFINDSLQAYTNLTNQLRKVQNATIQNIKLHAALSYRFSDRISLEGDLQQIAEGYNFGDYLYDAKLTLAGGDKAGKIILGAYAQNNKAPLLYSNWISNHYIYLNTGINNQKINNLSFNYINNKLQLDLKAEYFLINGYQYFAALSSGGNDAAPAQLSSPLNLLKISVGKSITWRHLHFEDYLVYQKSDYQNTIRTPQVYNYANLYVTKLLFNVLNTTLGVNVRYNTSYVAPSYAVGIGQFYNGPNVTFSSYPLITPYVKATLYRTNLLVQYDYANQGLFSDGFYTVNRYPMQSRLLKIGVSWSFYN</sequence>
<dbReference type="InterPro" id="IPR025631">
    <property type="entry name" value="Porin_10"/>
</dbReference>
<feature type="region of interest" description="Disordered" evidence="1">
    <location>
        <begin position="1"/>
        <end position="23"/>
    </location>
</feature>
<protein>
    <submittedName>
        <fullName evidence="2">Putative porin</fullName>
    </submittedName>
</protein>
<keyword evidence="3" id="KW-1185">Reference proteome</keyword>
<proteinExistence type="predicted"/>